<dbReference type="Proteomes" id="UP000078561">
    <property type="component" value="Unassembled WGS sequence"/>
</dbReference>
<dbReference type="GO" id="GO:0000209">
    <property type="term" value="P:protein polyubiquitination"/>
    <property type="evidence" value="ECO:0007669"/>
    <property type="project" value="TreeGrafter"/>
</dbReference>
<dbReference type="InParanoid" id="A0A168KYA3"/>
<name>A0A168KYA3_ABSGL</name>
<feature type="active site" description="Glycyl thioester intermediate" evidence="3">
    <location>
        <position position="43"/>
    </location>
</feature>
<evidence type="ECO:0000256" key="1">
    <source>
        <dbReference type="ARBA" id="ARBA00022679"/>
    </source>
</evidence>
<evidence type="ECO:0000313" key="5">
    <source>
        <dbReference type="EMBL" id="SAL95676.1"/>
    </source>
</evidence>
<dbReference type="STRING" id="4829.A0A168KYA3"/>
<dbReference type="GO" id="GO:0043161">
    <property type="term" value="P:proteasome-mediated ubiquitin-dependent protein catabolic process"/>
    <property type="evidence" value="ECO:0007669"/>
    <property type="project" value="TreeGrafter"/>
</dbReference>
<gene>
    <name evidence="5" type="primary">ABSGL_01017.1 scaffold 1223</name>
</gene>
<dbReference type="PROSITE" id="PS50237">
    <property type="entry name" value="HECT"/>
    <property type="match status" value="1"/>
</dbReference>
<accession>A0A168KYA3</accession>
<dbReference type="SUPFAM" id="SSF56204">
    <property type="entry name" value="Hect, E3 ligase catalytic domain"/>
    <property type="match status" value="1"/>
</dbReference>
<dbReference type="OrthoDB" id="423283at2759"/>
<dbReference type="InterPro" id="IPR035983">
    <property type="entry name" value="Hect_E3_ubiquitin_ligase"/>
</dbReference>
<dbReference type="GO" id="GO:0016607">
    <property type="term" value="C:nuclear speck"/>
    <property type="evidence" value="ECO:0007669"/>
    <property type="project" value="TreeGrafter"/>
</dbReference>
<dbReference type="PANTHER" id="PTHR45670:SF1">
    <property type="entry name" value="E3 UBIQUITIN-PROTEIN LIGASE HECTD1"/>
    <property type="match status" value="1"/>
</dbReference>
<keyword evidence="6" id="KW-1185">Reference proteome</keyword>
<protein>
    <recommendedName>
        <fullName evidence="4">HECT domain-containing protein</fullName>
    </recommendedName>
</protein>
<sequence length="76" mass="8536">MGAPLKQHLLLGWKAMRSTFTVVRKNCDAPLTADDCLPSVMTCANYLKMPDYLSKTIMHEQLLKSMEEGTNSFLLS</sequence>
<keyword evidence="1" id="KW-0808">Transferase</keyword>
<dbReference type="PANTHER" id="PTHR45670">
    <property type="entry name" value="E3 UBIQUITIN-PROTEIN LIGASE TRIP12"/>
    <property type="match status" value="1"/>
</dbReference>
<dbReference type="InterPro" id="IPR045322">
    <property type="entry name" value="HECTD1/TRIP12-like"/>
</dbReference>
<dbReference type="InterPro" id="IPR000569">
    <property type="entry name" value="HECT_dom"/>
</dbReference>
<evidence type="ECO:0000256" key="2">
    <source>
        <dbReference type="ARBA" id="ARBA00022786"/>
    </source>
</evidence>
<evidence type="ECO:0000259" key="4">
    <source>
        <dbReference type="PROSITE" id="PS50237"/>
    </source>
</evidence>
<keyword evidence="2 3" id="KW-0833">Ubl conjugation pathway</keyword>
<organism evidence="5">
    <name type="scientific">Absidia glauca</name>
    <name type="common">Pin mould</name>
    <dbReference type="NCBI Taxonomy" id="4829"/>
    <lineage>
        <taxon>Eukaryota</taxon>
        <taxon>Fungi</taxon>
        <taxon>Fungi incertae sedis</taxon>
        <taxon>Mucoromycota</taxon>
        <taxon>Mucoromycotina</taxon>
        <taxon>Mucoromycetes</taxon>
        <taxon>Mucorales</taxon>
        <taxon>Cunninghamellaceae</taxon>
        <taxon>Absidia</taxon>
    </lineage>
</organism>
<dbReference type="GO" id="GO:0061630">
    <property type="term" value="F:ubiquitin protein ligase activity"/>
    <property type="evidence" value="ECO:0007669"/>
    <property type="project" value="InterPro"/>
</dbReference>
<dbReference type="AlphaFoldDB" id="A0A168KYA3"/>
<evidence type="ECO:0000313" key="6">
    <source>
        <dbReference type="Proteomes" id="UP000078561"/>
    </source>
</evidence>
<reference evidence="5" key="1">
    <citation type="submission" date="2016-04" db="EMBL/GenBank/DDBJ databases">
        <authorList>
            <person name="Evans L.H."/>
            <person name="Alamgir A."/>
            <person name="Owens N."/>
            <person name="Weber N.D."/>
            <person name="Virtaneva K."/>
            <person name="Barbian K."/>
            <person name="Babar A."/>
            <person name="Rosenke K."/>
        </authorList>
    </citation>
    <scope>NUCLEOTIDE SEQUENCE [LARGE SCALE GENOMIC DNA]</scope>
    <source>
        <strain evidence="5">CBS 101.48</strain>
    </source>
</reference>
<dbReference type="Pfam" id="PF00632">
    <property type="entry name" value="HECT"/>
    <property type="match status" value="1"/>
</dbReference>
<dbReference type="EMBL" id="LT550481">
    <property type="protein sequence ID" value="SAL95676.1"/>
    <property type="molecule type" value="Genomic_DNA"/>
</dbReference>
<evidence type="ECO:0000256" key="3">
    <source>
        <dbReference type="PROSITE-ProRule" id="PRU00104"/>
    </source>
</evidence>
<feature type="domain" description="HECT" evidence="4">
    <location>
        <begin position="12"/>
        <end position="76"/>
    </location>
</feature>
<dbReference type="Gene3D" id="3.30.2410.10">
    <property type="entry name" value="Hect, E3 ligase catalytic domain"/>
    <property type="match status" value="1"/>
</dbReference>
<proteinExistence type="predicted"/>